<dbReference type="RefSeq" id="WP_386107400.1">
    <property type="nucleotide sequence ID" value="NZ_JBHTJR010000045.1"/>
</dbReference>
<proteinExistence type="predicted"/>
<dbReference type="Proteomes" id="UP001597062">
    <property type="component" value="Unassembled WGS sequence"/>
</dbReference>
<protein>
    <submittedName>
        <fullName evidence="1">Uncharacterized protein</fullName>
    </submittedName>
</protein>
<comment type="caution">
    <text evidence="1">The sequence shown here is derived from an EMBL/GenBank/DDBJ whole genome shotgun (WGS) entry which is preliminary data.</text>
</comment>
<sequence length="187" mass="21926">MNAVFIYGKQYKRELLLPHKEVVRLQNFLKSTTGNDVLILNTNLGVEIYYECIVDCSEMIVSSFLLHISKIDKNRNNFRIVTIKSDKEILNRAELIFSKLVMMPIIFKSYTKSTCCQLNKSYETNKLLTNKLFVLWKQVLQQQLTRKLHYGKTKEFLDNLHDLYLENSCKTAIKSLIIKAMSSVRYN</sequence>
<dbReference type="EMBL" id="JBHTJR010000045">
    <property type="protein sequence ID" value="MFD0993295.1"/>
    <property type="molecule type" value="Genomic_DNA"/>
</dbReference>
<evidence type="ECO:0000313" key="2">
    <source>
        <dbReference type="Proteomes" id="UP001597062"/>
    </source>
</evidence>
<gene>
    <name evidence="1" type="ORF">ACFQ1U_08770</name>
</gene>
<evidence type="ECO:0000313" key="1">
    <source>
        <dbReference type="EMBL" id="MFD0993295.1"/>
    </source>
</evidence>
<keyword evidence="2" id="KW-1185">Reference proteome</keyword>
<accession>A0ABW3JSZ3</accession>
<reference evidence="2" key="1">
    <citation type="journal article" date="2019" name="Int. J. Syst. Evol. Microbiol.">
        <title>The Global Catalogue of Microorganisms (GCM) 10K type strain sequencing project: providing services to taxonomists for standard genome sequencing and annotation.</title>
        <authorList>
            <consortium name="The Broad Institute Genomics Platform"/>
            <consortium name="The Broad Institute Genome Sequencing Center for Infectious Disease"/>
            <person name="Wu L."/>
            <person name="Ma J."/>
        </authorList>
    </citation>
    <scope>NUCLEOTIDE SEQUENCE [LARGE SCALE GENOMIC DNA]</scope>
    <source>
        <strain evidence="2">CCUG 60527</strain>
    </source>
</reference>
<organism evidence="1 2">
    <name type="scientific">Tenacibaculum geojense</name>
    <dbReference type="NCBI Taxonomy" id="915352"/>
    <lineage>
        <taxon>Bacteria</taxon>
        <taxon>Pseudomonadati</taxon>
        <taxon>Bacteroidota</taxon>
        <taxon>Flavobacteriia</taxon>
        <taxon>Flavobacteriales</taxon>
        <taxon>Flavobacteriaceae</taxon>
        <taxon>Tenacibaculum</taxon>
    </lineage>
</organism>
<name>A0ABW3JSZ3_9FLAO</name>